<dbReference type="InterPro" id="IPR050452">
    <property type="entry name" value="Metacaspase"/>
</dbReference>
<dbReference type="InterPro" id="IPR011600">
    <property type="entry name" value="Pept_C14_caspase"/>
</dbReference>
<feature type="region of interest" description="Disordered" evidence="1">
    <location>
        <begin position="546"/>
        <end position="565"/>
    </location>
</feature>
<dbReference type="AlphaFoldDB" id="A0A0V7ZPE4"/>
<dbReference type="PANTHER" id="PTHR48104:SF30">
    <property type="entry name" value="METACASPASE-1"/>
    <property type="match status" value="1"/>
</dbReference>
<reference evidence="3 4" key="1">
    <citation type="journal article" date="2015" name="Genome Announc.">
        <title>Draft Genome of the Euendolithic (true boring) Cyanobacterium Mastigocoleus testarum strain BC008.</title>
        <authorList>
            <person name="Guida B.S."/>
            <person name="Garcia-Pichel F."/>
        </authorList>
    </citation>
    <scope>NUCLEOTIDE SEQUENCE [LARGE SCALE GENOMIC DNA]</scope>
    <source>
        <strain evidence="3 4">BC008</strain>
    </source>
</reference>
<dbReference type="GO" id="GO:0004197">
    <property type="term" value="F:cysteine-type endopeptidase activity"/>
    <property type="evidence" value="ECO:0007669"/>
    <property type="project" value="InterPro"/>
</dbReference>
<dbReference type="Proteomes" id="UP000053372">
    <property type="component" value="Unassembled WGS sequence"/>
</dbReference>
<dbReference type="Gene3D" id="3.40.50.1460">
    <property type="match status" value="1"/>
</dbReference>
<evidence type="ECO:0000256" key="1">
    <source>
        <dbReference type="SAM" id="MobiDB-lite"/>
    </source>
</evidence>
<dbReference type="PIRSF" id="PIRSF007398">
    <property type="entry name" value="Sll0148_caspase"/>
    <property type="match status" value="1"/>
</dbReference>
<dbReference type="RefSeq" id="WP_027844331.1">
    <property type="nucleotide sequence ID" value="NZ_LMTZ01000096.1"/>
</dbReference>
<dbReference type="Pfam" id="PF00656">
    <property type="entry name" value="Peptidase_C14"/>
    <property type="match status" value="1"/>
</dbReference>
<proteinExistence type="predicted"/>
<organism evidence="3 4">
    <name type="scientific">Mastigocoleus testarum BC008</name>
    <dbReference type="NCBI Taxonomy" id="371196"/>
    <lineage>
        <taxon>Bacteria</taxon>
        <taxon>Bacillati</taxon>
        <taxon>Cyanobacteriota</taxon>
        <taxon>Cyanophyceae</taxon>
        <taxon>Nostocales</taxon>
        <taxon>Hapalosiphonaceae</taxon>
        <taxon>Mastigocoleus</taxon>
    </lineage>
</organism>
<dbReference type="InterPro" id="IPR029030">
    <property type="entry name" value="Caspase-like_dom_sf"/>
</dbReference>
<dbReference type="SUPFAM" id="SSF52129">
    <property type="entry name" value="Caspase-like"/>
    <property type="match status" value="1"/>
</dbReference>
<dbReference type="GO" id="GO:0006508">
    <property type="term" value="P:proteolysis"/>
    <property type="evidence" value="ECO:0007669"/>
    <property type="project" value="InterPro"/>
</dbReference>
<evidence type="ECO:0000313" key="4">
    <source>
        <dbReference type="Proteomes" id="UP000053372"/>
    </source>
</evidence>
<accession>A0A0V7ZPE4</accession>
<feature type="compositionally biased region" description="Polar residues" evidence="1">
    <location>
        <begin position="546"/>
        <end position="560"/>
    </location>
</feature>
<dbReference type="EMBL" id="LMTZ01000096">
    <property type="protein sequence ID" value="KST66580.1"/>
    <property type="molecule type" value="Genomic_DNA"/>
</dbReference>
<dbReference type="OrthoDB" id="505527at2"/>
<feature type="domain" description="Peptidase C14 caspase" evidence="2">
    <location>
        <begin position="41"/>
        <end position="288"/>
    </location>
</feature>
<sequence>MKRRTFLQRFGSILAAVGIAEAEWLSWGNPYYQALAQPTSRKLALLVGINQYPNIPPLGGCLTDLELQKELLIHRFGFQPSDILCLSDEEATRDGIETAFIEHLIDQSKAGDAVVFHFSGYGSRVKQGALIGTTENALVPVDYSSQDGETVDYLLVDTLFLLLRSLPTESAIAVLDTSFYAQQATLPNGLLIRATETSPQAALAESEVDFQKQLRNRIVTKDSLALVAASTPKQSAREILCSGFSAGLFTYALTQYLWETVEPKAIQFSLSHLGSTIERIGSRQQPAILDGQKSQFKERIRDNLLATTSTGAEGAITSVEEEGKNCEIFLAGIPPQVLECYENHSRFKVISDEETDLELVLRSRSGLRGKAQIASMDNRQINPSLEVGQLIQESVRIVSRNIDLTIALDNSLERIERVDATSAFSAFEDVSTVIAKEQPADYVFGKLPAAYSRDSSGVSSMTSPSRYGFFSLGGKQIPNTIGEEGEVVKLAVQRLAPKLKNLLAAKLWRLTDNEASSCLQVKASMEINNGISPRMVMQQKTGRNLEPQKNLSNQSGNRASSEGIPTVPIGSRMQYRVQNQGEIPLYLILLGLDTSKNAVALYPWDEIEEDDASQTKPVLRDIKVEPGETRVIPQSTAGFEWVAKGLVSWCETQLVFSTSPFSKSLKALENSKHSGAKQERVLALLNPLEVAEAMLLDLHNASNEGVEPSSSNVDSYILNVNNWAGLSFVYQVV</sequence>
<evidence type="ECO:0000313" key="3">
    <source>
        <dbReference type="EMBL" id="KST66580.1"/>
    </source>
</evidence>
<name>A0A0V7ZPE4_9CYAN</name>
<protein>
    <submittedName>
        <fullName evidence="3">Peptidase C14</fullName>
    </submittedName>
</protein>
<dbReference type="InterPro" id="IPR011189">
    <property type="entry name" value="UCP_caspase_lke"/>
</dbReference>
<gene>
    <name evidence="3" type="ORF">BC008_43460</name>
</gene>
<dbReference type="GO" id="GO:0005737">
    <property type="term" value="C:cytoplasm"/>
    <property type="evidence" value="ECO:0007669"/>
    <property type="project" value="TreeGrafter"/>
</dbReference>
<comment type="caution">
    <text evidence="3">The sequence shown here is derived from an EMBL/GenBank/DDBJ whole genome shotgun (WGS) entry which is preliminary data.</text>
</comment>
<keyword evidence="4" id="KW-1185">Reference proteome</keyword>
<evidence type="ECO:0000259" key="2">
    <source>
        <dbReference type="Pfam" id="PF00656"/>
    </source>
</evidence>
<dbReference type="PANTHER" id="PTHR48104">
    <property type="entry name" value="METACASPASE-4"/>
    <property type="match status" value="1"/>
</dbReference>